<sequence length="203" mass="23428">MFALKGEFARVFNAIIRNTPGTILTPKDYQYLYYLTAESTPLREDCGALCGRACCQPGRDNDLGIYLFPGEEVMFNHRESWLIWEAQDPIEQLFPASWPTPVYFVRCTGSCPRKARPLACRFFPLTPHLQRDGNLWLIYETLDTPYGCPLITDNLPLQNTFIKTVAAAWQVMLQDTRIRDFVEEESRYREVQAIPLHIIEASE</sequence>
<name>A0A9D2WN44_9FIRM</name>
<dbReference type="Proteomes" id="UP000798488">
    <property type="component" value="Unassembled WGS sequence"/>
</dbReference>
<dbReference type="EMBL" id="LSRS01000006">
    <property type="protein sequence ID" value="KAF1084248.1"/>
    <property type="molecule type" value="Genomic_DNA"/>
</dbReference>
<keyword evidence="2" id="KW-1185">Reference proteome</keyword>
<accession>A0A9D2WN44</accession>
<comment type="caution">
    <text evidence="1">The sequence shown here is derived from an EMBL/GenBank/DDBJ whole genome shotgun (WGS) entry which is preliminary data.</text>
</comment>
<evidence type="ECO:0000313" key="1">
    <source>
        <dbReference type="EMBL" id="KAF1084248.1"/>
    </source>
</evidence>
<gene>
    <name evidence="1" type="ORF">SPSYN_02652</name>
</gene>
<protein>
    <submittedName>
        <fullName evidence="1">Uncharacterized protein</fullName>
    </submittedName>
</protein>
<reference evidence="1" key="1">
    <citation type="submission" date="2016-02" db="EMBL/GenBank/DDBJ databases">
        <title>Draft Genome Sequence of Sporotomaculum syntrophicum Strain FB, a Syntrophic Benzoate Degrader.</title>
        <authorList>
            <person name="Nobu M.K."/>
            <person name="Narihiro T."/>
            <person name="Qiu Y.-L."/>
            <person name="Ohashi A."/>
            <person name="Liu W.-T."/>
            <person name="Yuji S."/>
        </authorList>
    </citation>
    <scope>NUCLEOTIDE SEQUENCE</scope>
    <source>
        <strain evidence="1">FB</strain>
    </source>
</reference>
<evidence type="ECO:0000313" key="2">
    <source>
        <dbReference type="Proteomes" id="UP000798488"/>
    </source>
</evidence>
<dbReference type="AlphaFoldDB" id="A0A9D2WN44"/>
<organism evidence="1 2">
    <name type="scientific">Sporotomaculum syntrophicum</name>
    <dbReference type="NCBI Taxonomy" id="182264"/>
    <lineage>
        <taxon>Bacteria</taxon>
        <taxon>Bacillati</taxon>
        <taxon>Bacillota</taxon>
        <taxon>Clostridia</taxon>
        <taxon>Eubacteriales</taxon>
        <taxon>Desulfallaceae</taxon>
        <taxon>Sporotomaculum</taxon>
    </lineage>
</organism>
<proteinExistence type="predicted"/>